<dbReference type="InterPro" id="IPR001555">
    <property type="entry name" value="GART_AS"/>
</dbReference>
<evidence type="ECO:0000256" key="3">
    <source>
        <dbReference type="ARBA" id="ARBA00022755"/>
    </source>
</evidence>
<comment type="function">
    <text evidence="6">Catalyzes the transfer of a formyl group from 10-formyltetrahydrofolate to 5-phospho-ribosyl-glycinamide (GAR), producing 5-phospho-ribosyl-N-formylglycinamide (FGAR) and tetrahydrofolate.</text>
</comment>
<accession>A0A5S5CC80</accession>
<dbReference type="InterPro" id="IPR002376">
    <property type="entry name" value="Formyl_transf_N"/>
</dbReference>
<keyword evidence="2 6" id="KW-0808">Transferase</keyword>
<feature type="binding site" evidence="6">
    <location>
        <position position="102"/>
    </location>
    <ligand>
        <name>(6R)-10-formyltetrahydrofolate</name>
        <dbReference type="ChEBI" id="CHEBI:195366"/>
    </ligand>
</feature>
<dbReference type="InterPro" id="IPR036477">
    <property type="entry name" value="Formyl_transf_N_sf"/>
</dbReference>
<evidence type="ECO:0000256" key="4">
    <source>
        <dbReference type="ARBA" id="ARBA00038440"/>
    </source>
</evidence>
<dbReference type="Proteomes" id="UP000324376">
    <property type="component" value="Unassembled WGS sequence"/>
</dbReference>
<evidence type="ECO:0000256" key="1">
    <source>
        <dbReference type="ARBA" id="ARBA00005054"/>
    </source>
</evidence>
<comment type="caution">
    <text evidence="8">The sequence shown here is derived from an EMBL/GenBank/DDBJ whole genome shotgun (WGS) entry which is preliminary data.</text>
</comment>
<organism evidence="8 9">
    <name type="scientific">Aquimarina intermedia</name>
    <dbReference type="NCBI Taxonomy" id="350814"/>
    <lineage>
        <taxon>Bacteria</taxon>
        <taxon>Pseudomonadati</taxon>
        <taxon>Bacteroidota</taxon>
        <taxon>Flavobacteriia</taxon>
        <taxon>Flavobacteriales</taxon>
        <taxon>Flavobacteriaceae</taxon>
        <taxon>Aquimarina</taxon>
    </lineage>
</organism>
<comment type="catalytic activity">
    <reaction evidence="5 6">
        <text>N(1)-(5-phospho-beta-D-ribosyl)glycinamide + (6R)-10-formyltetrahydrofolate = N(2)-formyl-N(1)-(5-phospho-beta-D-ribosyl)glycinamide + (6S)-5,6,7,8-tetrahydrofolate + H(+)</text>
        <dbReference type="Rhea" id="RHEA:15053"/>
        <dbReference type="ChEBI" id="CHEBI:15378"/>
        <dbReference type="ChEBI" id="CHEBI:57453"/>
        <dbReference type="ChEBI" id="CHEBI:143788"/>
        <dbReference type="ChEBI" id="CHEBI:147286"/>
        <dbReference type="ChEBI" id="CHEBI:195366"/>
        <dbReference type="EC" id="2.1.2.2"/>
    </reaction>
</comment>
<feature type="active site" description="Proton donor" evidence="6">
    <location>
        <position position="104"/>
    </location>
</feature>
<dbReference type="UniPathway" id="UPA00074">
    <property type="reaction ID" value="UER00126"/>
</dbReference>
<dbReference type="CDD" id="cd08645">
    <property type="entry name" value="FMT_core_GART"/>
    <property type="match status" value="1"/>
</dbReference>
<evidence type="ECO:0000256" key="6">
    <source>
        <dbReference type="HAMAP-Rule" id="MF_01930"/>
    </source>
</evidence>
<sequence>MKRIVIFASGSGTNAENIIKYFKANALAEVTHVFSNRPQAKVLRRAHEHKVKALHFDRNSFYETNEVLNILKDAKPDLIVLAGFLWIFPKKIIDAFPDKVINIHPALLPKYGGKGMFGDHVHHAVINNQEKESGITIHFVNEKYDDGAILFQAKTSISENDNAKDLAKAIHKLEHKHFPTVIEKLLYPEDAQ</sequence>
<evidence type="ECO:0000259" key="7">
    <source>
        <dbReference type="Pfam" id="PF00551"/>
    </source>
</evidence>
<evidence type="ECO:0000313" key="9">
    <source>
        <dbReference type="Proteomes" id="UP000324376"/>
    </source>
</evidence>
<comment type="pathway">
    <text evidence="1 6">Purine metabolism; IMP biosynthesis via de novo pathway; N(2)-formyl-N(1)-(5-phospho-D-ribosyl)glycinamide from N(1)-(5-phospho-D-ribosyl)glycinamide (10-formyl THF route): step 1/1.</text>
</comment>
<dbReference type="Gene3D" id="3.40.50.170">
    <property type="entry name" value="Formyl transferase, N-terminal domain"/>
    <property type="match status" value="1"/>
</dbReference>
<feature type="binding site" evidence="6">
    <location>
        <begin position="12"/>
        <end position="14"/>
    </location>
    <ligand>
        <name>N(1)-(5-phospho-beta-D-ribosyl)glycinamide</name>
        <dbReference type="ChEBI" id="CHEBI:143788"/>
    </ligand>
</feature>
<feature type="site" description="Raises pKa of active site His" evidence="6">
    <location>
        <position position="145"/>
    </location>
</feature>
<dbReference type="GO" id="GO:0006189">
    <property type="term" value="P:'de novo' IMP biosynthetic process"/>
    <property type="evidence" value="ECO:0007669"/>
    <property type="project" value="UniProtKB-UniRule"/>
</dbReference>
<name>A0A5S5CC80_9FLAO</name>
<evidence type="ECO:0000256" key="2">
    <source>
        <dbReference type="ARBA" id="ARBA00022679"/>
    </source>
</evidence>
<proteinExistence type="inferred from homology"/>
<comment type="caution">
    <text evidence="6">Lacks conserved residue(s) required for the propagation of feature annotation.</text>
</comment>
<dbReference type="SUPFAM" id="SSF53328">
    <property type="entry name" value="Formyltransferase"/>
    <property type="match status" value="1"/>
</dbReference>
<feature type="domain" description="Formyl transferase N-terminal" evidence="7">
    <location>
        <begin position="2"/>
        <end position="182"/>
    </location>
</feature>
<dbReference type="PROSITE" id="PS00373">
    <property type="entry name" value="GART"/>
    <property type="match status" value="1"/>
</dbReference>
<protein>
    <recommendedName>
        <fullName evidence="6">Phosphoribosylglycinamide formyltransferase</fullName>
        <ecNumber evidence="6">2.1.2.2</ecNumber>
    </recommendedName>
    <alternativeName>
        <fullName evidence="6">5'-phosphoribosylglycinamide transformylase</fullName>
    </alternativeName>
    <alternativeName>
        <fullName evidence="6">GAR transformylase</fullName>
        <shortName evidence="6">GART</shortName>
    </alternativeName>
</protein>
<reference evidence="8 9" key="1">
    <citation type="submission" date="2019-07" db="EMBL/GenBank/DDBJ databases">
        <title>Genomic Encyclopedia of Archaeal and Bacterial Type Strains, Phase II (KMG-II): from individual species to whole genera.</title>
        <authorList>
            <person name="Goeker M."/>
        </authorList>
    </citation>
    <scope>NUCLEOTIDE SEQUENCE [LARGE SCALE GENOMIC DNA]</scope>
    <source>
        <strain evidence="8 9">DSM 17527</strain>
    </source>
</reference>
<dbReference type="InterPro" id="IPR004607">
    <property type="entry name" value="GART"/>
</dbReference>
<dbReference type="PANTHER" id="PTHR43369">
    <property type="entry name" value="PHOSPHORIBOSYLGLYCINAMIDE FORMYLTRANSFERASE"/>
    <property type="match status" value="1"/>
</dbReference>
<keyword evidence="9" id="KW-1185">Reference proteome</keyword>
<dbReference type="EMBL" id="VNHU01000001">
    <property type="protein sequence ID" value="TYP76974.1"/>
    <property type="molecule type" value="Genomic_DNA"/>
</dbReference>
<dbReference type="RefSeq" id="WP_148781005.1">
    <property type="nucleotide sequence ID" value="NZ_VNHU01000001.1"/>
</dbReference>
<dbReference type="PANTHER" id="PTHR43369:SF2">
    <property type="entry name" value="PHOSPHORIBOSYLGLYCINAMIDE FORMYLTRANSFERASE"/>
    <property type="match status" value="1"/>
</dbReference>
<dbReference type="GO" id="GO:0005829">
    <property type="term" value="C:cytosol"/>
    <property type="evidence" value="ECO:0007669"/>
    <property type="project" value="TreeGrafter"/>
</dbReference>
<dbReference type="HAMAP" id="MF_01930">
    <property type="entry name" value="PurN"/>
    <property type="match status" value="1"/>
</dbReference>
<dbReference type="EC" id="2.1.2.2" evidence="6"/>
<dbReference type="NCBIfam" id="TIGR00639">
    <property type="entry name" value="PurN"/>
    <property type="match status" value="1"/>
</dbReference>
<dbReference type="Pfam" id="PF00551">
    <property type="entry name" value="Formyl_trans_N"/>
    <property type="match status" value="1"/>
</dbReference>
<dbReference type="GO" id="GO:0004644">
    <property type="term" value="F:phosphoribosylglycinamide formyltransferase activity"/>
    <property type="evidence" value="ECO:0007669"/>
    <property type="project" value="UniProtKB-UniRule"/>
</dbReference>
<dbReference type="OrthoDB" id="9806170at2"/>
<keyword evidence="3 6" id="KW-0658">Purine biosynthesis</keyword>
<dbReference type="AlphaFoldDB" id="A0A5S5CC80"/>
<evidence type="ECO:0000256" key="5">
    <source>
        <dbReference type="ARBA" id="ARBA00047664"/>
    </source>
</evidence>
<evidence type="ECO:0000313" key="8">
    <source>
        <dbReference type="EMBL" id="TYP76974.1"/>
    </source>
</evidence>
<comment type="similarity">
    <text evidence="4 6">Belongs to the GART family.</text>
</comment>
<gene>
    <name evidence="6" type="primary">purN</name>
    <name evidence="8" type="ORF">BD809_101120</name>
</gene>